<dbReference type="GO" id="GO:0050178">
    <property type="term" value="F:phenylpyruvate tautomerase activity"/>
    <property type="evidence" value="ECO:0007669"/>
    <property type="project" value="UniProtKB-EC"/>
</dbReference>
<sequence length="240" mass="27919">MWRKRFSAEDKDMFHVLQARQEHYEISEPRDFKMPLFRLETNVSRSKITPEFLKETTAVMSKTLGRGQEFCVAEVIPDLPMCWGGTNAPGGNAIFMAIGLMGEEENKRHAAALFKHINKHLGIPEDRGRHLPRDKIPSGKTSTMRQDTMVEDIYHATRYHGGRHLSRDKIPSGKTSTMRQDTMVEDIYHKTRYHGGRHLGRDKIPSWKTFRARQDIFTRDRVYLRFSIFHVTVTLFSLNT</sequence>
<reference evidence="14" key="1">
    <citation type="submission" date="2020-11" db="EMBL/GenBank/DDBJ databases">
        <authorList>
            <person name="Tran Van P."/>
        </authorList>
    </citation>
    <scope>NUCLEOTIDE SEQUENCE</scope>
</reference>
<evidence type="ECO:0000256" key="7">
    <source>
        <dbReference type="ARBA" id="ARBA00036823"/>
    </source>
</evidence>
<dbReference type="GO" id="GO:0004167">
    <property type="term" value="F:dopachrome isomerase activity"/>
    <property type="evidence" value="ECO:0007669"/>
    <property type="project" value="UniProtKB-EC"/>
</dbReference>
<comment type="subcellular location">
    <subcellularLocation>
        <location evidence="1">Secreted</location>
    </subcellularLocation>
</comment>
<evidence type="ECO:0000313" key="14">
    <source>
        <dbReference type="EMBL" id="CAD7432102.1"/>
    </source>
</evidence>
<dbReference type="PANTHER" id="PTHR11954">
    <property type="entry name" value="D-DOPACHROME DECARBOXYLASE"/>
    <property type="match status" value="1"/>
</dbReference>
<evidence type="ECO:0000256" key="1">
    <source>
        <dbReference type="ARBA" id="ARBA00004613"/>
    </source>
</evidence>
<keyword evidence="5" id="KW-0413">Isomerase</keyword>
<evidence type="ECO:0000256" key="11">
    <source>
        <dbReference type="ARBA" id="ARBA00041912"/>
    </source>
</evidence>
<proteinExistence type="inferred from homology"/>
<evidence type="ECO:0000256" key="3">
    <source>
        <dbReference type="ARBA" id="ARBA00022514"/>
    </source>
</evidence>
<keyword evidence="4" id="KW-0964">Secreted</keyword>
<comment type="catalytic activity">
    <reaction evidence="6">
        <text>3-phenylpyruvate = enol-phenylpyruvate</text>
        <dbReference type="Rhea" id="RHEA:17097"/>
        <dbReference type="ChEBI" id="CHEBI:16815"/>
        <dbReference type="ChEBI" id="CHEBI:18005"/>
        <dbReference type="EC" id="5.3.2.1"/>
    </reaction>
</comment>
<feature type="region of interest" description="Disordered" evidence="13">
    <location>
        <begin position="124"/>
        <end position="144"/>
    </location>
</feature>
<evidence type="ECO:0000256" key="4">
    <source>
        <dbReference type="ARBA" id="ARBA00022525"/>
    </source>
</evidence>
<organism evidence="14">
    <name type="scientific">Timema monikensis</name>
    <dbReference type="NCBI Taxonomy" id="170555"/>
    <lineage>
        <taxon>Eukaryota</taxon>
        <taxon>Metazoa</taxon>
        <taxon>Ecdysozoa</taxon>
        <taxon>Arthropoda</taxon>
        <taxon>Hexapoda</taxon>
        <taxon>Insecta</taxon>
        <taxon>Pterygota</taxon>
        <taxon>Neoptera</taxon>
        <taxon>Polyneoptera</taxon>
        <taxon>Phasmatodea</taxon>
        <taxon>Timematodea</taxon>
        <taxon>Timematoidea</taxon>
        <taxon>Timematidae</taxon>
        <taxon>Timema</taxon>
    </lineage>
</organism>
<dbReference type="InterPro" id="IPR001398">
    <property type="entry name" value="Macrophage_inhib_fac"/>
</dbReference>
<evidence type="ECO:0000256" key="2">
    <source>
        <dbReference type="ARBA" id="ARBA00005851"/>
    </source>
</evidence>
<dbReference type="Pfam" id="PF01187">
    <property type="entry name" value="MIF"/>
    <property type="match status" value="1"/>
</dbReference>
<evidence type="ECO:0000256" key="10">
    <source>
        <dbReference type="ARBA" id="ARBA00041631"/>
    </source>
</evidence>
<evidence type="ECO:0000256" key="8">
    <source>
        <dbReference type="ARBA" id="ARBA00038932"/>
    </source>
</evidence>
<protein>
    <recommendedName>
        <fullName evidence="12">L-dopachrome isomerase</fullName>
        <ecNumber evidence="9">5.3.2.1</ecNumber>
        <ecNumber evidence="8">5.3.3.12</ecNumber>
    </recommendedName>
    <alternativeName>
        <fullName evidence="10">L-dopachrome tautomerase</fullName>
    </alternativeName>
    <alternativeName>
        <fullName evidence="11">Phenylpyruvate tautomerase</fullName>
    </alternativeName>
</protein>
<evidence type="ECO:0000256" key="5">
    <source>
        <dbReference type="ARBA" id="ARBA00023235"/>
    </source>
</evidence>
<dbReference type="SUPFAM" id="SSF55331">
    <property type="entry name" value="Tautomerase/MIF"/>
    <property type="match status" value="1"/>
</dbReference>
<keyword evidence="3" id="KW-0202">Cytokine</keyword>
<dbReference type="InterPro" id="IPR014347">
    <property type="entry name" value="Tautomerase/MIF_sf"/>
</dbReference>
<evidence type="ECO:0000256" key="12">
    <source>
        <dbReference type="ARBA" id="ARBA00042730"/>
    </source>
</evidence>
<dbReference type="EC" id="5.3.3.12" evidence="8"/>
<dbReference type="EC" id="5.3.2.1" evidence="9"/>
<evidence type="ECO:0000256" key="13">
    <source>
        <dbReference type="SAM" id="MobiDB-lite"/>
    </source>
</evidence>
<accession>A0A7R9EGB3</accession>
<name>A0A7R9EGB3_9NEOP</name>
<comment type="catalytic activity">
    <reaction evidence="7">
        <text>L-dopachrome = 5,6-dihydroxyindole-2-carboxylate</text>
        <dbReference type="Rhea" id="RHEA:13041"/>
        <dbReference type="ChEBI" id="CHEBI:16875"/>
        <dbReference type="ChEBI" id="CHEBI:57509"/>
        <dbReference type="EC" id="5.3.3.12"/>
    </reaction>
</comment>
<evidence type="ECO:0000256" key="9">
    <source>
        <dbReference type="ARBA" id="ARBA00039086"/>
    </source>
</evidence>
<comment type="similarity">
    <text evidence="2">Belongs to the MIF family.</text>
</comment>
<dbReference type="EMBL" id="OB795355">
    <property type="protein sequence ID" value="CAD7432102.1"/>
    <property type="molecule type" value="Genomic_DNA"/>
</dbReference>
<gene>
    <name evidence="14" type="ORF">TMSB3V08_LOCUS8817</name>
</gene>
<evidence type="ECO:0000256" key="6">
    <source>
        <dbReference type="ARBA" id="ARBA00036735"/>
    </source>
</evidence>
<feature type="compositionally biased region" description="Basic and acidic residues" evidence="13">
    <location>
        <begin position="124"/>
        <end position="137"/>
    </location>
</feature>
<dbReference type="GO" id="GO:0005615">
    <property type="term" value="C:extracellular space"/>
    <property type="evidence" value="ECO:0007669"/>
    <property type="project" value="UniProtKB-KW"/>
</dbReference>
<dbReference type="AlphaFoldDB" id="A0A7R9EGB3"/>
<dbReference type="PANTHER" id="PTHR11954:SF6">
    <property type="entry name" value="MACROPHAGE MIGRATION INHIBITORY FACTOR"/>
    <property type="match status" value="1"/>
</dbReference>
<dbReference type="GO" id="GO:0005125">
    <property type="term" value="F:cytokine activity"/>
    <property type="evidence" value="ECO:0007669"/>
    <property type="project" value="UniProtKB-KW"/>
</dbReference>
<dbReference type="Gene3D" id="3.30.429.10">
    <property type="entry name" value="Macrophage Migration Inhibitory Factor"/>
    <property type="match status" value="1"/>
</dbReference>